<evidence type="ECO:0000313" key="2">
    <source>
        <dbReference type="Proteomes" id="UP001243846"/>
    </source>
</evidence>
<dbReference type="Proteomes" id="UP001243846">
    <property type="component" value="Unassembled WGS sequence"/>
</dbReference>
<protein>
    <recommendedName>
        <fullName evidence="3">Outer membrane protein beta-barrel domain-containing protein</fullName>
    </recommendedName>
</protein>
<accession>A0ABT8D6T2</accession>
<comment type="caution">
    <text evidence="1">The sequence shown here is derived from an EMBL/GenBank/DDBJ whole genome shotgun (WGS) entry which is preliminary data.</text>
</comment>
<evidence type="ECO:0000313" key="1">
    <source>
        <dbReference type="EMBL" id="MDN3712489.1"/>
    </source>
</evidence>
<name>A0ABT8D6T2_9RHOB</name>
<dbReference type="EMBL" id="JAUFRC010000001">
    <property type="protein sequence ID" value="MDN3712489.1"/>
    <property type="molecule type" value="Genomic_DNA"/>
</dbReference>
<dbReference type="InterPro" id="IPR011250">
    <property type="entry name" value="OMP/PagP_B-barrel"/>
</dbReference>
<keyword evidence="2" id="KW-1185">Reference proteome</keyword>
<evidence type="ECO:0008006" key="3">
    <source>
        <dbReference type="Google" id="ProtNLM"/>
    </source>
</evidence>
<gene>
    <name evidence="1" type="ORF">QWZ10_13370</name>
</gene>
<organism evidence="1 2">
    <name type="scientific">Paracoccus cavernae</name>
    <dbReference type="NCBI Taxonomy" id="1571207"/>
    <lineage>
        <taxon>Bacteria</taxon>
        <taxon>Pseudomonadati</taxon>
        <taxon>Pseudomonadota</taxon>
        <taxon>Alphaproteobacteria</taxon>
        <taxon>Rhodobacterales</taxon>
        <taxon>Paracoccaceae</taxon>
        <taxon>Paracoccus</taxon>
    </lineage>
</organism>
<proteinExistence type="predicted"/>
<sequence>MGLFYSGGEARTRLTSIAGYGLYNFYEDDKLRVEAGGGLRYMSSEIDVTLHGNLAADRKTSISDDWIDPVIAFRTTAKLGERLDGVLWLDGGGFDLGGSTSDRSWQVSAMLHWKANEKWTIGGGYRTLYVDRENDGTSYDLRMSGPILGASMRF</sequence>
<reference evidence="2" key="1">
    <citation type="journal article" date="2019" name="Int. J. Syst. Evol. Microbiol.">
        <title>The Global Catalogue of Microorganisms (GCM) 10K type strain sequencing project: providing services to taxonomists for standard genome sequencing and annotation.</title>
        <authorList>
            <consortium name="The Broad Institute Genomics Platform"/>
            <consortium name="The Broad Institute Genome Sequencing Center for Infectious Disease"/>
            <person name="Wu L."/>
            <person name="Ma J."/>
        </authorList>
    </citation>
    <scope>NUCLEOTIDE SEQUENCE [LARGE SCALE GENOMIC DNA]</scope>
    <source>
        <strain evidence="2">CECT 8482</strain>
    </source>
</reference>
<dbReference type="SUPFAM" id="SSF56925">
    <property type="entry name" value="OMPA-like"/>
    <property type="match status" value="1"/>
</dbReference>